<dbReference type="Proteomes" id="UP000236742">
    <property type="component" value="Unassembled WGS sequence"/>
</dbReference>
<protein>
    <submittedName>
        <fullName evidence="1">ABC transporter, phosphonate, substrate-binding protein</fullName>
    </submittedName>
</protein>
<dbReference type="PANTHER" id="PTHR35841">
    <property type="entry name" value="PHOSPHONATES-BINDING PERIPLASMIC PROTEIN"/>
    <property type="match status" value="1"/>
</dbReference>
<evidence type="ECO:0000313" key="2">
    <source>
        <dbReference type="Proteomes" id="UP000236742"/>
    </source>
</evidence>
<dbReference type="SUPFAM" id="SSF53850">
    <property type="entry name" value="Periplasmic binding protein-like II"/>
    <property type="match status" value="1"/>
</dbReference>
<evidence type="ECO:0000313" key="1">
    <source>
        <dbReference type="EMBL" id="SEG07393.1"/>
    </source>
</evidence>
<dbReference type="PANTHER" id="PTHR35841:SF1">
    <property type="entry name" value="PHOSPHONATES-BINDING PERIPLASMIC PROTEIN"/>
    <property type="match status" value="1"/>
</dbReference>
<dbReference type="OrthoDB" id="7353682at2"/>
<accession>A0A1H5X6Y8</accession>
<dbReference type="AlphaFoldDB" id="A0A1H5X6Y8"/>
<sequence length="248" mass="26343">MIAALGMYDMAPLRAANDRLWNGIREALGYGPSRLTRDMDFWDIWQSPDLLLAQTCGLPYRTRLHGKVQLVGTPDYGLPGCPPGYYCSVIVTRADDPRETPAELAAGTMAFNDGRSQSGWASPIAHLSAMGLRPAELLRSGGHALSARAVAEGRADFAALDAVTWTLLREHDPVSKDLREVGRTEPTPGLPLITAKARDAAAIAEAVRAAIAGLSADDRAALHLQGLVAIPAKDYLDLPTPAAPDAAA</sequence>
<dbReference type="Gene3D" id="3.40.190.10">
    <property type="entry name" value="Periplasmic binding protein-like II"/>
    <property type="match status" value="1"/>
</dbReference>
<keyword evidence="2" id="KW-1185">Reference proteome</keyword>
<reference evidence="1 2" key="1">
    <citation type="submission" date="2016-10" db="EMBL/GenBank/DDBJ databases">
        <authorList>
            <person name="de Groot N.N."/>
        </authorList>
    </citation>
    <scope>NUCLEOTIDE SEQUENCE [LARGE SCALE GENOMIC DNA]</scope>
    <source>
        <strain evidence="1 2">DSM 23413</strain>
    </source>
</reference>
<gene>
    <name evidence="1" type="ORF">SAMN05421751_1103</name>
</gene>
<organism evidence="1 2">
    <name type="scientific">Jhaorihella thermophila</name>
    <dbReference type="NCBI Taxonomy" id="488547"/>
    <lineage>
        <taxon>Bacteria</taxon>
        <taxon>Pseudomonadati</taxon>
        <taxon>Pseudomonadota</taxon>
        <taxon>Alphaproteobacteria</taxon>
        <taxon>Rhodobacterales</taxon>
        <taxon>Paracoccaceae</taxon>
        <taxon>Jhaorihella</taxon>
    </lineage>
</organism>
<proteinExistence type="predicted"/>
<dbReference type="RefSeq" id="WP_104008422.1">
    <property type="nucleotide sequence ID" value="NZ_FNVD01000010.1"/>
</dbReference>
<dbReference type="EMBL" id="FNVD01000010">
    <property type="protein sequence ID" value="SEG07393.1"/>
    <property type="molecule type" value="Genomic_DNA"/>
</dbReference>
<dbReference type="Pfam" id="PF12974">
    <property type="entry name" value="Phosphonate-bd"/>
    <property type="match status" value="1"/>
</dbReference>
<name>A0A1H5X6Y8_9RHOB</name>